<dbReference type="InterPro" id="IPR036397">
    <property type="entry name" value="RNaseH_sf"/>
</dbReference>
<gene>
    <name evidence="12 14" type="primary">ruvC</name>
    <name evidence="14" type="ORF">G3RUM_00413</name>
</gene>
<reference evidence="14 15" key="1">
    <citation type="journal article" date="2018" name="bioRxiv">
        <title>Evidence of independent acquisition and adaption of ultra-small bacteria to human hosts across the highly diverse yet reduced genomes of the phylum Saccharibacteria.</title>
        <authorList>
            <person name="McLean J.S."/>
            <person name="Bor B."/>
            <person name="To T.T."/>
            <person name="Liu Q."/>
            <person name="Kearns K.A."/>
            <person name="Solden L.M."/>
            <person name="Wrighton K.C."/>
            <person name="He X."/>
            <person name="Shi W."/>
        </authorList>
    </citation>
    <scope>NUCLEOTIDE SEQUENCE [LARGE SCALE GENOMIC DNA]</scope>
    <source>
        <strain evidence="14 15">TM7_G3_2_Rum_HOT_351B</strain>
    </source>
</reference>
<organism evidence="14 15">
    <name type="scientific">Candidatus Nanosyncoccus alces</name>
    <dbReference type="NCBI Taxonomy" id="2171997"/>
    <lineage>
        <taxon>Bacteria</taxon>
        <taxon>Candidatus Saccharimonadota</taxon>
        <taxon>Candidatus Nanosyncoccalia</taxon>
        <taxon>Candidatus Nanosyncoccales</taxon>
        <taxon>Candidatus Nanosyncoccaceae</taxon>
        <taxon>Candidatus Nanosyncoccus</taxon>
    </lineage>
</organism>
<feature type="active site" evidence="12">
    <location>
        <position position="7"/>
    </location>
</feature>
<feature type="binding site" evidence="12">
    <location>
        <position position="141"/>
    </location>
    <ligand>
        <name>Mg(2+)</name>
        <dbReference type="ChEBI" id="CHEBI:18420"/>
        <label>1</label>
    </ligand>
</feature>
<keyword evidence="2 12" id="KW-0963">Cytoplasm</keyword>
<feature type="active site" evidence="12">
    <location>
        <position position="141"/>
    </location>
</feature>
<evidence type="ECO:0000256" key="11">
    <source>
        <dbReference type="ARBA" id="ARBA00023204"/>
    </source>
</evidence>
<evidence type="ECO:0000256" key="8">
    <source>
        <dbReference type="ARBA" id="ARBA00022842"/>
    </source>
</evidence>
<keyword evidence="6 12" id="KW-0227">DNA damage</keyword>
<comment type="subunit">
    <text evidence="12">Homodimer which binds Holliday junction (HJ) DNA. The HJ becomes 2-fold symmetrical on binding to RuvC with unstacked arms; it has a different conformation from HJ DNA in complex with RuvA. In the full resolvosome a probable DNA-RuvA(4)-RuvB(12)-RuvC(2) complex forms which resolves the HJ.</text>
</comment>
<dbReference type="PRINTS" id="PR00696">
    <property type="entry name" value="RSOLVASERUVC"/>
</dbReference>
<evidence type="ECO:0000256" key="10">
    <source>
        <dbReference type="ARBA" id="ARBA00023172"/>
    </source>
</evidence>
<dbReference type="PANTHER" id="PTHR30194">
    <property type="entry name" value="CROSSOVER JUNCTION ENDODEOXYRIBONUCLEASE RUVC"/>
    <property type="match status" value="1"/>
</dbReference>
<evidence type="ECO:0000256" key="13">
    <source>
        <dbReference type="NCBIfam" id="TIGR00228"/>
    </source>
</evidence>
<comment type="similarity">
    <text evidence="1 12">Belongs to the RuvC family.</text>
</comment>
<dbReference type="RefSeq" id="WP_129734902.1">
    <property type="nucleotide sequence ID" value="NZ_PRLM01000003.1"/>
</dbReference>
<name>A0ABY0FLZ3_9BACT</name>
<comment type="cofactor">
    <cofactor evidence="12">
        <name>Mg(2+)</name>
        <dbReference type="ChEBI" id="CHEBI:18420"/>
    </cofactor>
    <text evidence="12">Binds 2 Mg(2+) ion per subunit.</text>
</comment>
<keyword evidence="7 12" id="KW-0378">Hydrolase</keyword>
<protein>
    <recommendedName>
        <fullName evidence="12 13">Crossover junction endodeoxyribonuclease RuvC</fullName>
        <ecNumber evidence="12 13">3.1.21.10</ecNumber>
    </recommendedName>
    <alternativeName>
        <fullName evidence="12">Holliday junction nuclease RuvC</fullName>
    </alternativeName>
    <alternativeName>
        <fullName evidence="12">Holliday junction resolvase RuvC</fullName>
    </alternativeName>
</protein>
<dbReference type="InterPro" id="IPR002176">
    <property type="entry name" value="X-over_junc_endoDNase_RuvC"/>
</dbReference>
<keyword evidence="5 12" id="KW-0255">Endonuclease</keyword>
<evidence type="ECO:0000256" key="4">
    <source>
        <dbReference type="ARBA" id="ARBA00022723"/>
    </source>
</evidence>
<dbReference type="SUPFAM" id="SSF53098">
    <property type="entry name" value="Ribonuclease H-like"/>
    <property type="match status" value="1"/>
</dbReference>
<evidence type="ECO:0000256" key="7">
    <source>
        <dbReference type="ARBA" id="ARBA00022801"/>
    </source>
</evidence>
<keyword evidence="15" id="KW-1185">Reference proteome</keyword>
<keyword evidence="3 12" id="KW-0540">Nuclease</keyword>
<evidence type="ECO:0000313" key="14">
    <source>
        <dbReference type="EMBL" id="RYC74864.1"/>
    </source>
</evidence>
<accession>A0ABY0FLZ3</accession>
<evidence type="ECO:0000256" key="6">
    <source>
        <dbReference type="ARBA" id="ARBA00022763"/>
    </source>
</evidence>
<dbReference type="GO" id="GO:0016787">
    <property type="term" value="F:hydrolase activity"/>
    <property type="evidence" value="ECO:0007669"/>
    <property type="project" value="UniProtKB-KW"/>
</dbReference>
<proteinExistence type="inferred from homology"/>
<comment type="function">
    <text evidence="12">The RuvA-RuvB-RuvC complex processes Holliday junction (HJ) DNA during genetic recombination and DNA repair. Endonuclease that resolves HJ intermediates. Cleaves cruciform DNA by making single-stranded nicks across the HJ at symmetrical positions within the homologous arms, yielding a 5'-phosphate and a 3'-hydroxyl group; requires a central core of homology in the junction. The consensus cleavage sequence is 5'-(A/T)TT(C/G)-3'. Cleavage occurs on the 3'-side of the TT dinucleotide at the point of strand exchange. HJ branch migration catalyzed by RuvA-RuvB allows RuvC to scan DNA until it finds its consensus sequence, where it cleaves and resolves the cruciform DNA.</text>
</comment>
<sequence length="173" mass="18929">MRILGIDPGIGICGFGLIETFSRADAKALDYGAVTTTVDAPMPGRLKELYESLKLVFEQTKPDVVAVEKLFFSKNITTGIAVAEARGVILLVAEQYGAKIREYTPNEIKKALTGYGSATKTQMEEMARVHLGLKEKPKPDDAADALAAAVTCSLLYREDDIIEVDKFSNSRRR</sequence>
<feature type="active site" evidence="12">
    <location>
        <position position="68"/>
    </location>
</feature>
<dbReference type="CDD" id="cd16962">
    <property type="entry name" value="RuvC"/>
    <property type="match status" value="1"/>
</dbReference>
<evidence type="ECO:0000256" key="2">
    <source>
        <dbReference type="ARBA" id="ARBA00022490"/>
    </source>
</evidence>
<evidence type="ECO:0000256" key="1">
    <source>
        <dbReference type="ARBA" id="ARBA00009518"/>
    </source>
</evidence>
<feature type="binding site" evidence="12">
    <location>
        <position position="7"/>
    </location>
    <ligand>
        <name>Mg(2+)</name>
        <dbReference type="ChEBI" id="CHEBI:18420"/>
        <label>1</label>
    </ligand>
</feature>
<dbReference type="PROSITE" id="PS01321">
    <property type="entry name" value="RUVC"/>
    <property type="match status" value="1"/>
</dbReference>
<dbReference type="NCBIfam" id="NF000711">
    <property type="entry name" value="PRK00039.2-1"/>
    <property type="match status" value="1"/>
</dbReference>
<dbReference type="EMBL" id="PRLM01000003">
    <property type="protein sequence ID" value="RYC74864.1"/>
    <property type="molecule type" value="Genomic_DNA"/>
</dbReference>
<keyword evidence="8 12" id="KW-0460">Magnesium</keyword>
<dbReference type="NCBIfam" id="TIGR00228">
    <property type="entry name" value="ruvC"/>
    <property type="match status" value="1"/>
</dbReference>
<dbReference type="Pfam" id="PF02075">
    <property type="entry name" value="RuvC"/>
    <property type="match status" value="1"/>
</dbReference>
<evidence type="ECO:0000256" key="9">
    <source>
        <dbReference type="ARBA" id="ARBA00023125"/>
    </source>
</evidence>
<evidence type="ECO:0000256" key="3">
    <source>
        <dbReference type="ARBA" id="ARBA00022722"/>
    </source>
</evidence>
<evidence type="ECO:0000256" key="12">
    <source>
        <dbReference type="HAMAP-Rule" id="MF_00034"/>
    </source>
</evidence>
<dbReference type="HAMAP" id="MF_00034">
    <property type="entry name" value="RuvC"/>
    <property type="match status" value="1"/>
</dbReference>
<comment type="catalytic activity">
    <reaction evidence="12">
        <text>Endonucleolytic cleavage at a junction such as a reciprocal single-stranded crossover between two homologous DNA duplexes (Holliday junction).</text>
        <dbReference type="EC" id="3.1.21.10"/>
    </reaction>
</comment>
<keyword evidence="11 12" id="KW-0234">DNA repair</keyword>
<keyword evidence="4 12" id="KW-0479">Metal-binding</keyword>
<comment type="caution">
    <text evidence="14">The sequence shown here is derived from an EMBL/GenBank/DDBJ whole genome shotgun (WGS) entry which is preliminary data.</text>
</comment>
<dbReference type="InterPro" id="IPR020563">
    <property type="entry name" value="X-over_junc_endoDNase_Mg_BS"/>
</dbReference>
<feature type="binding site" evidence="12">
    <location>
        <position position="68"/>
    </location>
    <ligand>
        <name>Mg(2+)</name>
        <dbReference type="ChEBI" id="CHEBI:18420"/>
        <label>2</label>
    </ligand>
</feature>
<dbReference type="Proteomes" id="UP001191019">
    <property type="component" value="Unassembled WGS sequence"/>
</dbReference>
<keyword evidence="10 12" id="KW-0233">DNA recombination</keyword>
<reference evidence="14 15" key="2">
    <citation type="journal article" date="2020" name="Cell Rep.">
        <title>Acquisition and Adaptation of Ultra-small Parasitic Reduced Genome Bacteria to Mammalian Hosts.</title>
        <authorList>
            <person name="McLean J.S."/>
            <person name="Bor B."/>
            <person name="Kerns K.A."/>
            <person name="Liu Q."/>
            <person name="To T.T."/>
            <person name="Solden L."/>
            <person name="Hendrickson E.L."/>
            <person name="Wrighton K."/>
            <person name="Shi W."/>
            <person name="He X."/>
        </authorList>
    </citation>
    <scope>NUCLEOTIDE SEQUENCE [LARGE SCALE GENOMIC DNA]</scope>
    <source>
        <strain evidence="14 15">TM7_G3_2_Rum_HOT_351B</strain>
    </source>
</reference>
<comment type="subcellular location">
    <subcellularLocation>
        <location evidence="12">Cytoplasm</location>
    </subcellularLocation>
</comment>
<evidence type="ECO:0000313" key="15">
    <source>
        <dbReference type="Proteomes" id="UP001191019"/>
    </source>
</evidence>
<dbReference type="PANTHER" id="PTHR30194:SF3">
    <property type="entry name" value="CROSSOVER JUNCTION ENDODEOXYRIBONUCLEASE RUVC"/>
    <property type="match status" value="1"/>
</dbReference>
<evidence type="ECO:0000256" key="5">
    <source>
        <dbReference type="ARBA" id="ARBA00022759"/>
    </source>
</evidence>
<keyword evidence="9 12" id="KW-0238">DNA-binding</keyword>
<dbReference type="InterPro" id="IPR012337">
    <property type="entry name" value="RNaseH-like_sf"/>
</dbReference>
<dbReference type="Gene3D" id="3.30.420.10">
    <property type="entry name" value="Ribonuclease H-like superfamily/Ribonuclease H"/>
    <property type="match status" value="1"/>
</dbReference>
<dbReference type="EC" id="3.1.21.10" evidence="12 13"/>